<evidence type="ECO:0000256" key="3">
    <source>
        <dbReference type="ARBA" id="ARBA00023054"/>
    </source>
</evidence>
<evidence type="ECO:0000256" key="5">
    <source>
        <dbReference type="ARBA" id="ARBA00023163"/>
    </source>
</evidence>
<gene>
    <name evidence="8" type="primary">RKD3</name>
    <name evidence="8" type="ORF">QJS10_CPB12g00956</name>
</gene>
<evidence type="ECO:0000259" key="7">
    <source>
        <dbReference type="PROSITE" id="PS51519"/>
    </source>
</evidence>
<sequence length="253" mass="29731">MENQSQTEWFYFQPPRSDLPLSSIKWEFQTPSLDVFDSLGEFFNISTSDHPLRFNPTTDFILYDPPKDRDFDIDDLQWSVDDLSSTYEDLIVPLQRITNTDPIDHQVKQNIDVNICKVGCEESTHDIGRRSNGRMRLSTVGLEEMSRHFYVPINQAAKEMNIGLTALKKRCRELGISRWPHRKMKSLRTLIHNVQELVKGNDEERLRREIEALKEQKALMEMWPEMDLPDRTKKLRQACFKANFTKRRIMGAP</sequence>
<dbReference type="AlphaFoldDB" id="A0AAV9DLT3"/>
<evidence type="ECO:0000313" key="8">
    <source>
        <dbReference type="EMBL" id="KAK1302646.1"/>
    </source>
</evidence>
<proteinExistence type="predicted"/>
<dbReference type="InterPro" id="IPR044607">
    <property type="entry name" value="RKD-like"/>
</dbReference>
<evidence type="ECO:0000256" key="1">
    <source>
        <dbReference type="ARBA" id="ARBA00004049"/>
    </source>
</evidence>
<name>A0AAV9DLT3_ACOCL</name>
<dbReference type="Pfam" id="PF02042">
    <property type="entry name" value="RWP-RK"/>
    <property type="match status" value="1"/>
</dbReference>
<dbReference type="PANTHER" id="PTHR46373">
    <property type="entry name" value="PROTEIN RKD4"/>
    <property type="match status" value="1"/>
</dbReference>
<dbReference type="PROSITE" id="PS51519">
    <property type="entry name" value="RWP_RK"/>
    <property type="match status" value="1"/>
</dbReference>
<keyword evidence="6" id="KW-0539">Nucleus</keyword>
<organism evidence="8 9">
    <name type="scientific">Acorus calamus</name>
    <name type="common">Sweet flag</name>
    <dbReference type="NCBI Taxonomy" id="4465"/>
    <lineage>
        <taxon>Eukaryota</taxon>
        <taxon>Viridiplantae</taxon>
        <taxon>Streptophyta</taxon>
        <taxon>Embryophyta</taxon>
        <taxon>Tracheophyta</taxon>
        <taxon>Spermatophyta</taxon>
        <taxon>Magnoliopsida</taxon>
        <taxon>Liliopsida</taxon>
        <taxon>Acoraceae</taxon>
        <taxon>Acorus</taxon>
    </lineage>
</organism>
<comment type="caution">
    <text evidence="8">The sequence shown here is derived from an EMBL/GenBank/DDBJ whole genome shotgun (WGS) entry which is preliminary data.</text>
</comment>
<dbReference type="EMBL" id="JAUJYO010000012">
    <property type="protein sequence ID" value="KAK1302646.1"/>
    <property type="molecule type" value="Genomic_DNA"/>
</dbReference>
<evidence type="ECO:0000256" key="4">
    <source>
        <dbReference type="ARBA" id="ARBA00023125"/>
    </source>
</evidence>
<reference evidence="8" key="2">
    <citation type="submission" date="2023-06" db="EMBL/GenBank/DDBJ databases">
        <authorList>
            <person name="Ma L."/>
            <person name="Liu K.-W."/>
            <person name="Li Z."/>
            <person name="Hsiao Y.-Y."/>
            <person name="Qi Y."/>
            <person name="Fu T."/>
            <person name="Tang G."/>
            <person name="Zhang D."/>
            <person name="Sun W.-H."/>
            <person name="Liu D.-K."/>
            <person name="Li Y."/>
            <person name="Chen G.-Z."/>
            <person name="Liu X.-D."/>
            <person name="Liao X.-Y."/>
            <person name="Jiang Y.-T."/>
            <person name="Yu X."/>
            <person name="Hao Y."/>
            <person name="Huang J."/>
            <person name="Zhao X.-W."/>
            <person name="Ke S."/>
            <person name="Chen Y.-Y."/>
            <person name="Wu W.-L."/>
            <person name="Hsu J.-L."/>
            <person name="Lin Y.-F."/>
            <person name="Huang M.-D."/>
            <person name="Li C.-Y."/>
            <person name="Huang L."/>
            <person name="Wang Z.-W."/>
            <person name="Zhao X."/>
            <person name="Zhong W.-Y."/>
            <person name="Peng D.-H."/>
            <person name="Ahmad S."/>
            <person name="Lan S."/>
            <person name="Zhang J.-S."/>
            <person name="Tsai W.-C."/>
            <person name="Van De Peer Y."/>
            <person name="Liu Z.-J."/>
        </authorList>
    </citation>
    <scope>NUCLEOTIDE SEQUENCE</scope>
    <source>
        <strain evidence="8">CP</strain>
        <tissue evidence="8">Leaves</tissue>
    </source>
</reference>
<dbReference type="GO" id="GO:0003700">
    <property type="term" value="F:DNA-binding transcription factor activity"/>
    <property type="evidence" value="ECO:0007669"/>
    <property type="project" value="InterPro"/>
</dbReference>
<keyword evidence="2" id="KW-0805">Transcription regulation</keyword>
<keyword evidence="9" id="KW-1185">Reference proteome</keyword>
<accession>A0AAV9DLT3</accession>
<evidence type="ECO:0000256" key="6">
    <source>
        <dbReference type="ARBA" id="ARBA00023242"/>
    </source>
</evidence>
<evidence type="ECO:0000313" key="9">
    <source>
        <dbReference type="Proteomes" id="UP001180020"/>
    </source>
</evidence>
<dbReference type="PANTHER" id="PTHR46373:SF2">
    <property type="entry name" value="RWP-RK DOMAIN-CONTAINING PROTEIN"/>
    <property type="match status" value="1"/>
</dbReference>
<reference evidence="8" key="1">
    <citation type="journal article" date="2023" name="Nat. Commun.">
        <title>Diploid and tetraploid genomes of Acorus and the evolution of monocots.</title>
        <authorList>
            <person name="Ma L."/>
            <person name="Liu K.W."/>
            <person name="Li Z."/>
            <person name="Hsiao Y.Y."/>
            <person name="Qi Y."/>
            <person name="Fu T."/>
            <person name="Tang G.D."/>
            <person name="Zhang D."/>
            <person name="Sun W.H."/>
            <person name="Liu D.K."/>
            <person name="Li Y."/>
            <person name="Chen G.Z."/>
            <person name="Liu X.D."/>
            <person name="Liao X.Y."/>
            <person name="Jiang Y.T."/>
            <person name="Yu X."/>
            <person name="Hao Y."/>
            <person name="Huang J."/>
            <person name="Zhao X.W."/>
            <person name="Ke S."/>
            <person name="Chen Y.Y."/>
            <person name="Wu W.L."/>
            <person name="Hsu J.L."/>
            <person name="Lin Y.F."/>
            <person name="Huang M.D."/>
            <person name="Li C.Y."/>
            <person name="Huang L."/>
            <person name="Wang Z.W."/>
            <person name="Zhao X."/>
            <person name="Zhong W.Y."/>
            <person name="Peng D.H."/>
            <person name="Ahmad S."/>
            <person name="Lan S."/>
            <person name="Zhang J.S."/>
            <person name="Tsai W.C."/>
            <person name="Van de Peer Y."/>
            <person name="Liu Z.J."/>
        </authorList>
    </citation>
    <scope>NUCLEOTIDE SEQUENCE</scope>
    <source>
        <strain evidence="8">CP</strain>
    </source>
</reference>
<feature type="domain" description="RWP-RK" evidence="7">
    <location>
        <begin position="123"/>
        <end position="207"/>
    </location>
</feature>
<dbReference type="Proteomes" id="UP001180020">
    <property type="component" value="Unassembled WGS sequence"/>
</dbReference>
<dbReference type="GO" id="GO:0003677">
    <property type="term" value="F:DNA binding"/>
    <property type="evidence" value="ECO:0007669"/>
    <property type="project" value="UniProtKB-KW"/>
</dbReference>
<dbReference type="InterPro" id="IPR003035">
    <property type="entry name" value="RWP-RK_dom"/>
</dbReference>
<comment type="function">
    <text evidence="1">Putative transcription factor.</text>
</comment>
<keyword evidence="5" id="KW-0804">Transcription</keyword>
<protein>
    <submittedName>
        <fullName evidence="8">Protein RKD3</fullName>
    </submittedName>
</protein>
<evidence type="ECO:0000256" key="2">
    <source>
        <dbReference type="ARBA" id="ARBA00023015"/>
    </source>
</evidence>
<keyword evidence="3" id="KW-0175">Coiled coil</keyword>
<keyword evidence="4" id="KW-0238">DNA-binding</keyword>